<reference evidence="3 4" key="1">
    <citation type="submission" date="2020-08" db="EMBL/GenBank/DDBJ databases">
        <title>A Genomic Blueprint of the Chicken Gut Microbiome.</title>
        <authorList>
            <person name="Gilroy R."/>
            <person name="Ravi A."/>
            <person name="Getino M."/>
            <person name="Pursley I."/>
            <person name="Horton D.L."/>
            <person name="Alikhan N.-F."/>
            <person name="Baker D."/>
            <person name="Gharbi K."/>
            <person name="Hall N."/>
            <person name="Watson M."/>
            <person name="Adriaenssens E.M."/>
            <person name="Foster-Nyarko E."/>
            <person name="Jarju S."/>
            <person name="Secka A."/>
            <person name="Antonio M."/>
            <person name="Oren A."/>
            <person name="Chaudhuri R."/>
            <person name="La Ragione R.M."/>
            <person name="Hildebrand F."/>
            <person name="Pallen M.J."/>
        </authorList>
    </citation>
    <scope>NUCLEOTIDE SEQUENCE [LARGE SCALE GENOMIC DNA]</scope>
    <source>
        <strain evidence="3 4">Sa3CVN1</strain>
    </source>
</reference>
<evidence type="ECO:0000313" key="4">
    <source>
        <dbReference type="Proteomes" id="UP000627781"/>
    </source>
</evidence>
<keyword evidence="4" id="KW-1185">Reference proteome</keyword>
<organism evidence="3 4">
    <name type="scientific">Clostridium cibarium</name>
    <dbReference type="NCBI Taxonomy" id="2762247"/>
    <lineage>
        <taxon>Bacteria</taxon>
        <taxon>Bacillati</taxon>
        <taxon>Bacillota</taxon>
        <taxon>Clostridia</taxon>
        <taxon>Eubacteriales</taxon>
        <taxon>Clostridiaceae</taxon>
        <taxon>Clostridium</taxon>
    </lineage>
</organism>
<protein>
    <submittedName>
        <fullName evidence="3">DUF881 domain-containing protein</fullName>
    </submittedName>
</protein>
<evidence type="ECO:0000256" key="1">
    <source>
        <dbReference type="ARBA" id="ARBA00009108"/>
    </source>
</evidence>
<dbReference type="Pfam" id="PF05949">
    <property type="entry name" value="DUF881"/>
    <property type="match status" value="1"/>
</dbReference>
<dbReference type="InterPro" id="IPR010273">
    <property type="entry name" value="DUF881"/>
</dbReference>
<gene>
    <name evidence="3" type="ORF">H9661_01710</name>
</gene>
<evidence type="ECO:0000256" key="2">
    <source>
        <dbReference type="SAM" id="Coils"/>
    </source>
</evidence>
<dbReference type="PANTHER" id="PTHR37313">
    <property type="entry name" value="UPF0749 PROTEIN RV1825"/>
    <property type="match status" value="1"/>
</dbReference>
<proteinExistence type="inferred from homology"/>
<evidence type="ECO:0000313" key="3">
    <source>
        <dbReference type="EMBL" id="MBD7910060.1"/>
    </source>
</evidence>
<comment type="similarity">
    <text evidence="1">Belongs to the UPF0749 family.</text>
</comment>
<dbReference type="EMBL" id="JACSRA010000002">
    <property type="protein sequence ID" value="MBD7910060.1"/>
    <property type="molecule type" value="Genomic_DNA"/>
</dbReference>
<keyword evidence="2" id="KW-0175">Coiled coil</keyword>
<dbReference type="RefSeq" id="WP_191767554.1">
    <property type="nucleotide sequence ID" value="NZ_JACSRA010000002.1"/>
</dbReference>
<dbReference type="Gene3D" id="3.30.70.1880">
    <property type="entry name" value="Protein of unknown function DUF881"/>
    <property type="match status" value="1"/>
</dbReference>
<dbReference type="PANTHER" id="PTHR37313:SF2">
    <property type="entry name" value="UPF0749 PROTEIN YLXX"/>
    <property type="match status" value="1"/>
</dbReference>
<comment type="caution">
    <text evidence="3">The sequence shown here is derived from an EMBL/GenBank/DDBJ whole genome shotgun (WGS) entry which is preliminary data.</text>
</comment>
<accession>A0ABR8PPK9</accession>
<dbReference type="Proteomes" id="UP000627781">
    <property type="component" value="Unassembled WGS sequence"/>
</dbReference>
<name>A0ABR8PPK9_9CLOT</name>
<sequence length="242" mass="26574">MKKLTSQIVVAIVCGILGFLLAYQFKVLSKAENKNVNSNNTNVLSEIESLKKEKEDLVNANASLSEDLKKIEESATQEGQVEKEVKKQLDTARMQLGLVDVKGQGIVITITPKTNIFGANSSDSSTDLDERELINIINLLWFSRAEAVSVNDFRMTPQTGIKSSGNYLWVGSAGKVSPKEKIVIKAIGDKTNLNVGVRFQSDYNLTTGSLANYDVDVKLVDEVEINKTTQTIKSDYIKPVNG</sequence>
<feature type="coiled-coil region" evidence="2">
    <location>
        <begin position="33"/>
        <end position="74"/>
    </location>
</feature>